<comment type="caution">
    <text evidence="3">The sequence shown here is derived from an EMBL/GenBank/DDBJ whole genome shotgun (WGS) entry which is preliminary data.</text>
</comment>
<feature type="transmembrane region" description="Helical" evidence="2">
    <location>
        <begin position="53"/>
        <end position="73"/>
    </location>
</feature>
<dbReference type="Proteomes" id="UP001146469">
    <property type="component" value="Unassembled WGS sequence"/>
</dbReference>
<dbReference type="RefSeq" id="WP_269943910.1">
    <property type="nucleotide sequence ID" value="NZ_JAKMUT010000001.1"/>
</dbReference>
<keyword evidence="2" id="KW-0472">Membrane</keyword>
<evidence type="ECO:0000256" key="1">
    <source>
        <dbReference type="SAM" id="MobiDB-lite"/>
    </source>
</evidence>
<accession>A0A9X3RFJ4</accession>
<dbReference type="EMBL" id="JAKMUT010000001">
    <property type="protein sequence ID" value="MCZ9288681.1"/>
    <property type="molecule type" value="Genomic_DNA"/>
</dbReference>
<organism evidence="3 4">
    <name type="scientific">Corynebacterium evansiae</name>
    <dbReference type="NCBI Taxonomy" id="2913499"/>
    <lineage>
        <taxon>Bacteria</taxon>
        <taxon>Bacillati</taxon>
        <taxon>Actinomycetota</taxon>
        <taxon>Actinomycetes</taxon>
        <taxon>Mycobacteriales</taxon>
        <taxon>Corynebacteriaceae</taxon>
        <taxon>Corynebacterium</taxon>
    </lineage>
</organism>
<sequence length="296" mass="31937">MSTPTIDRTKQQTSGTKAGAPRQTQQPSLVTRFKRALRAELTQLKEGRTGHTIMALVAVASVAWSCFFTFLILKYGDGGQTVPSARMPVAGIFQVGVYGLLVWTCWQFLREESTRQSKLKALMMPTRGLTWGAKLCWTMLTAVVAFLVTGVLSTVVTLAVTKLMGLEISEVIGTPVEYVALAAQIVLLAVGTVFFAAALSIAIRAMGYAIAVTLGWLMLFEGMIDGSDPAQRVMHSLLPFANGTRSYEQVDPSQFLWSPAFSVVYFLGVTAGLFILTLAYAARRPGAGAHSKEATA</sequence>
<keyword evidence="2" id="KW-0812">Transmembrane</keyword>
<evidence type="ECO:0000313" key="4">
    <source>
        <dbReference type="Proteomes" id="UP001146469"/>
    </source>
</evidence>
<feature type="transmembrane region" description="Helical" evidence="2">
    <location>
        <begin position="260"/>
        <end position="282"/>
    </location>
</feature>
<dbReference type="AlphaFoldDB" id="A0A9X3RFJ4"/>
<keyword evidence="4" id="KW-1185">Reference proteome</keyword>
<feature type="region of interest" description="Disordered" evidence="1">
    <location>
        <begin position="1"/>
        <end position="26"/>
    </location>
</feature>
<feature type="transmembrane region" description="Helical" evidence="2">
    <location>
        <begin position="206"/>
        <end position="224"/>
    </location>
</feature>
<name>A0A9X3RFJ4_9CORY</name>
<keyword evidence="2" id="KW-1133">Transmembrane helix</keyword>
<feature type="transmembrane region" description="Helical" evidence="2">
    <location>
        <begin position="85"/>
        <end position="109"/>
    </location>
</feature>
<reference evidence="3" key="1">
    <citation type="submission" date="2022-02" db="EMBL/GenBank/DDBJ databases">
        <title>Corynebacterium sp. from urogenital microbiome.</title>
        <authorList>
            <person name="Cappelli E.A."/>
            <person name="Ribeiro T.G."/>
            <person name="Peixe L."/>
        </authorList>
    </citation>
    <scope>NUCLEOTIDE SEQUENCE</scope>
    <source>
        <strain evidence="3">C8Ua_174</strain>
    </source>
</reference>
<proteinExistence type="predicted"/>
<evidence type="ECO:0000256" key="2">
    <source>
        <dbReference type="SAM" id="Phobius"/>
    </source>
</evidence>
<feature type="transmembrane region" description="Helical" evidence="2">
    <location>
        <begin position="129"/>
        <end position="158"/>
    </location>
</feature>
<protein>
    <submittedName>
        <fullName evidence="3">Uncharacterized protein</fullName>
    </submittedName>
</protein>
<gene>
    <name evidence="3" type="ORF">L8V00_00430</name>
</gene>
<evidence type="ECO:0000313" key="3">
    <source>
        <dbReference type="EMBL" id="MCZ9288681.1"/>
    </source>
</evidence>
<feature type="transmembrane region" description="Helical" evidence="2">
    <location>
        <begin position="178"/>
        <end position="199"/>
    </location>
</feature>